<organism evidence="1 2">
    <name type="scientific">Thalassiosira pseudonana</name>
    <name type="common">Marine diatom</name>
    <name type="synonym">Cyclotella nana</name>
    <dbReference type="NCBI Taxonomy" id="35128"/>
    <lineage>
        <taxon>Eukaryota</taxon>
        <taxon>Sar</taxon>
        <taxon>Stramenopiles</taxon>
        <taxon>Ochrophyta</taxon>
        <taxon>Bacillariophyta</taxon>
        <taxon>Coscinodiscophyceae</taxon>
        <taxon>Thalassiosirophycidae</taxon>
        <taxon>Thalassiosirales</taxon>
        <taxon>Thalassiosiraceae</taxon>
        <taxon>Thalassiosira</taxon>
    </lineage>
</organism>
<dbReference type="EMBL" id="CM000650">
    <property type="protein sequence ID" value="EED88500.1"/>
    <property type="molecule type" value="Genomic_DNA"/>
</dbReference>
<keyword evidence="2" id="KW-1185">Reference proteome</keyword>
<sequence>MNNKYSKKPNRVLRGAWGSVIHKSKAKLFDDDGTVDTTTDVTNDHASSEHASFMKAADNSWLVGAGQLWRAKQQKRVTTKRSLKVRLHQKYGIDRGERALDSCGDMAIIEQTSVEE</sequence>
<gene>
    <name evidence="1" type="ORF">THAPSDRAFT_25069</name>
</gene>
<dbReference type="Proteomes" id="UP000001449">
    <property type="component" value="Chromosome 15"/>
</dbReference>
<dbReference type="InParanoid" id="B8CDQ1"/>
<evidence type="ECO:0000313" key="1">
    <source>
        <dbReference type="EMBL" id="EED88500.1"/>
    </source>
</evidence>
<dbReference type="GeneID" id="7450305"/>
<dbReference type="HOGENOM" id="CLU_2101865_0_0_1"/>
<accession>B8CDQ1</accession>
<reference evidence="1 2" key="2">
    <citation type="journal article" date="2008" name="Nature">
        <title>The Phaeodactylum genome reveals the evolutionary history of diatom genomes.</title>
        <authorList>
            <person name="Bowler C."/>
            <person name="Allen A.E."/>
            <person name="Badger J.H."/>
            <person name="Grimwood J."/>
            <person name="Jabbari K."/>
            <person name="Kuo A."/>
            <person name="Maheswari U."/>
            <person name="Martens C."/>
            <person name="Maumus F."/>
            <person name="Otillar R.P."/>
            <person name="Rayko E."/>
            <person name="Salamov A."/>
            <person name="Vandepoele K."/>
            <person name="Beszteri B."/>
            <person name="Gruber A."/>
            <person name="Heijde M."/>
            <person name="Katinka M."/>
            <person name="Mock T."/>
            <person name="Valentin K."/>
            <person name="Verret F."/>
            <person name="Berges J.A."/>
            <person name="Brownlee C."/>
            <person name="Cadoret J.P."/>
            <person name="Chiovitti A."/>
            <person name="Choi C.J."/>
            <person name="Coesel S."/>
            <person name="De Martino A."/>
            <person name="Detter J.C."/>
            <person name="Durkin C."/>
            <person name="Falciatore A."/>
            <person name="Fournet J."/>
            <person name="Haruta M."/>
            <person name="Huysman M.J."/>
            <person name="Jenkins B.D."/>
            <person name="Jiroutova K."/>
            <person name="Jorgensen R.E."/>
            <person name="Joubert Y."/>
            <person name="Kaplan A."/>
            <person name="Kroger N."/>
            <person name="Kroth P.G."/>
            <person name="La Roche J."/>
            <person name="Lindquist E."/>
            <person name="Lommer M."/>
            <person name="Martin-Jezequel V."/>
            <person name="Lopez P.J."/>
            <person name="Lucas S."/>
            <person name="Mangogna M."/>
            <person name="McGinnis K."/>
            <person name="Medlin L.K."/>
            <person name="Montsant A."/>
            <person name="Oudot-Le Secq M.P."/>
            <person name="Napoli C."/>
            <person name="Obornik M."/>
            <person name="Parker M.S."/>
            <person name="Petit J.L."/>
            <person name="Porcel B.M."/>
            <person name="Poulsen N."/>
            <person name="Robison M."/>
            <person name="Rychlewski L."/>
            <person name="Rynearson T.A."/>
            <person name="Schmutz J."/>
            <person name="Shapiro H."/>
            <person name="Siaut M."/>
            <person name="Stanley M."/>
            <person name="Sussman M.R."/>
            <person name="Taylor A.R."/>
            <person name="Vardi A."/>
            <person name="von Dassow P."/>
            <person name="Vyverman W."/>
            <person name="Willis A."/>
            <person name="Wyrwicz L.S."/>
            <person name="Rokhsar D.S."/>
            <person name="Weissenbach J."/>
            <person name="Armbrust E.V."/>
            <person name="Green B.R."/>
            <person name="Van de Peer Y."/>
            <person name="Grigoriev I.V."/>
        </authorList>
    </citation>
    <scope>NUCLEOTIDE SEQUENCE [LARGE SCALE GENOMIC DNA]</scope>
    <source>
        <strain evidence="1 2">CCMP1335</strain>
    </source>
</reference>
<dbReference type="RefSeq" id="XP_002294145.1">
    <property type="nucleotide sequence ID" value="XM_002294109.1"/>
</dbReference>
<dbReference type="KEGG" id="tps:THAPSDRAFT_25069"/>
<name>B8CDQ1_THAPS</name>
<dbReference type="PaxDb" id="35128-Thaps25069"/>
<evidence type="ECO:0000313" key="2">
    <source>
        <dbReference type="Proteomes" id="UP000001449"/>
    </source>
</evidence>
<protein>
    <submittedName>
        <fullName evidence="1">Uncharacterized protein</fullName>
    </submittedName>
</protein>
<reference evidence="1 2" key="1">
    <citation type="journal article" date="2004" name="Science">
        <title>The genome of the diatom Thalassiosira pseudonana: ecology, evolution, and metabolism.</title>
        <authorList>
            <person name="Armbrust E.V."/>
            <person name="Berges J.A."/>
            <person name="Bowler C."/>
            <person name="Green B.R."/>
            <person name="Martinez D."/>
            <person name="Putnam N.H."/>
            <person name="Zhou S."/>
            <person name="Allen A.E."/>
            <person name="Apt K.E."/>
            <person name="Bechner M."/>
            <person name="Brzezinski M.A."/>
            <person name="Chaal B.K."/>
            <person name="Chiovitti A."/>
            <person name="Davis A.K."/>
            <person name="Demarest M.S."/>
            <person name="Detter J.C."/>
            <person name="Glavina T."/>
            <person name="Goodstein D."/>
            <person name="Hadi M.Z."/>
            <person name="Hellsten U."/>
            <person name="Hildebrand M."/>
            <person name="Jenkins B.D."/>
            <person name="Jurka J."/>
            <person name="Kapitonov V.V."/>
            <person name="Kroger N."/>
            <person name="Lau W.W."/>
            <person name="Lane T.W."/>
            <person name="Larimer F.W."/>
            <person name="Lippmeier J.C."/>
            <person name="Lucas S."/>
            <person name="Medina M."/>
            <person name="Montsant A."/>
            <person name="Obornik M."/>
            <person name="Parker M.S."/>
            <person name="Palenik B."/>
            <person name="Pazour G.J."/>
            <person name="Richardson P.M."/>
            <person name="Rynearson T.A."/>
            <person name="Saito M.A."/>
            <person name="Schwartz D.C."/>
            <person name="Thamatrakoln K."/>
            <person name="Valentin K."/>
            <person name="Vardi A."/>
            <person name="Wilkerson F.P."/>
            <person name="Rokhsar D.S."/>
        </authorList>
    </citation>
    <scope>NUCLEOTIDE SEQUENCE [LARGE SCALE GENOMIC DNA]</scope>
    <source>
        <strain evidence="1 2">CCMP1335</strain>
    </source>
</reference>
<proteinExistence type="predicted"/>
<dbReference type="AlphaFoldDB" id="B8CDQ1"/>